<protein>
    <submittedName>
        <fullName evidence="1">Uncharacterized protein</fullName>
    </submittedName>
</protein>
<organism evidence="1">
    <name type="scientific">marine metagenome</name>
    <dbReference type="NCBI Taxonomy" id="408172"/>
    <lineage>
        <taxon>unclassified sequences</taxon>
        <taxon>metagenomes</taxon>
        <taxon>ecological metagenomes</taxon>
    </lineage>
</organism>
<gene>
    <name evidence="1" type="ORF">METZ01_LOCUS516869</name>
</gene>
<reference evidence="1" key="1">
    <citation type="submission" date="2018-05" db="EMBL/GenBank/DDBJ databases">
        <authorList>
            <person name="Lanie J.A."/>
            <person name="Ng W.-L."/>
            <person name="Kazmierczak K.M."/>
            <person name="Andrzejewski T.M."/>
            <person name="Davidsen T.M."/>
            <person name="Wayne K.J."/>
            <person name="Tettelin H."/>
            <person name="Glass J.I."/>
            <person name="Rusch D."/>
            <person name="Podicherti R."/>
            <person name="Tsui H.-C.T."/>
            <person name="Winkler M.E."/>
        </authorList>
    </citation>
    <scope>NUCLEOTIDE SEQUENCE</scope>
</reference>
<accession>A0A383F6M1</accession>
<dbReference type="EMBL" id="UINC01231471">
    <property type="protein sequence ID" value="SVE64015.1"/>
    <property type="molecule type" value="Genomic_DNA"/>
</dbReference>
<dbReference type="AlphaFoldDB" id="A0A383F6M1"/>
<proteinExistence type="predicted"/>
<evidence type="ECO:0000313" key="1">
    <source>
        <dbReference type="EMBL" id="SVE64015.1"/>
    </source>
</evidence>
<name>A0A383F6M1_9ZZZZ</name>
<sequence length="50" mass="5297">MEIGKADACSFKDGLSLFEYICLLAARCGTSVCNNPTPCSADDTGNPMKH</sequence>
<feature type="non-terminal residue" evidence="1">
    <location>
        <position position="50"/>
    </location>
</feature>